<dbReference type="PROSITE" id="PS50851">
    <property type="entry name" value="CHEW"/>
    <property type="match status" value="1"/>
</dbReference>
<feature type="domain" description="HPt" evidence="15">
    <location>
        <begin position="2"/>
        <end position="106"/>
    </location>
</feature>
<dbReference type="GO" id="GO:0005737">
    <property type="term" value="C:cytoplasm"/>
    <property type="evidence" value="ECO:0007669"/>
    <property type="project" value="InterPro"/>
</dbReference>
<dbReference type="PROSITE" id="PS50109">
    <property type="entry name" value="HIS_KIN"/>
    <property type="match status" value="1"/>
</dbReference>
<dbReference type="Gene3D" id="3.30.565.10">
    <property type="entry name" value="Histidine kinase-like ATPase, C-terminal domain"/>
    <property type="match status" value="1"/>
</dbReference>
<evidence type="ECO:0000256" key="12">
    <source>
        <dbReference type="SAM" id="MobiDB-lite"/>
    </source>
</evidence>
<dbReference type="Gene3D" id="3.30.70.1110">
    <property type="entry name" value="Histidine kinase CheA-like, P2 response regulator-binding domain"/>
    <property type="match status" value="1"/>
</dbReference>
<dbReference type="InterPro" id="IPR036890">
    <property type="entry name" value="HATPase_C_sf"/>
</dbReference>
<dbReference type="InterPro" id="IPR036097">
    <property type="entry name" value="HisK_dim/P_sf"/>
</dbReference>
<dbReference type="Pfam" id="PF01627">
    <property type="entry name" value="Hpt"/>
    <property type="match status" value="1"/>
</dbReference>
<dbReference type="InterPro" id="IPR004358">
    <property type="entry name" value="Sig_transdc_His_kin-like_C"/>
</dbReference>
<dbReference type="InterPro" id="IPR037006">
    <property type="entry name" value="CheA-like_homodim_sf"/>
</dbReference>
<feature type="compositionally biased region" description="Low complexity" evidence="12">
    <location>
        <begin position="131"/>
        <end position="147"/>
    </location>
</feature>
<evidence type="ECO:0000259" key="15">
    <source>
        <dbReference type="PROSITE" id="PS50894"/>
    </source>
</evidence>
<evidence type="ECO:0000256" key="4">
    <source>
        <dbReference type="ARBA" id="ARBA00022500"/>
    </source>
</evidence>
<dbReference type="FunFam" id="3.30.565.10:FF:000016">
    <property type="entry name" value="Chemotaxis protein CheA, putative"/>
    <property type="match status" value="1"/>
</dbReference>
<dbReference type="Pfam" id="PF02518">
    <property type="entry name" value="HATPase_c"/>
    <property type="match status" value="1"/>
</dbReference>
<feature type="domain" description="Histidine kinase" evidence="13">
    <location>
        <begin position="362"/>
        <end position="567"/>
    </location>
</feature>
<comment type="catalytic activity">
    <reaction evidence="1">
        <text>ATP + protein L-histidine = ADP + protein N-phospho-L-histidine.</text>
        <dbReference type="EC" id="2.7.13.3"/>
    </reaction>
</comment>
<dbReference type="InterPro" id="IPR008207">
    <property type="entry name" value="Sig_transdc_His_kin_Hpt_dom"/>
</dbReference>
<dbReference type="SUPFAM" id="SSF55052">
    <property type="entry name" value="CheY-binding domain of CheA"/>
    <property type="match status" value="1"/>
</dbReference>
<dbReference type="GO" id="GO:0000155">
    <property type="term" value="F:phosphorelay sensor kinase activity"/>
    <property type="evidence" value="ECO:0007669"/>
    <property type="project" value="InterPro"/>
</dbReference>
<dbReference type="Gene3D" id="2.30.30.40">
    <property type="entry name" value="SH3 Domains"/>
    <property type="match status" value="1"/>
</dbReference>
<dbReference type="Gene3D" id="1.20.120.160">
    <property type="entry name" value="HPT domain"/>
    <property type="match status" value="1"/>
</dbReference>
<dbReference type="CDD" id="cd00731">
    <property type="entry name" value="CheA_reg"/>
    <property type="match status" value="1"/>
</dbReference>
<dbReference type="SMART" id="SM00073">
    <property type="entry name" value="HPT"/>
    <property type="match status" value="1"/>
</dbReference>
<dbReference type="SMART" id="SM00260">
    <property type="entry name" value="CheW"/>
    <property type="match status" value="1"/>
</dbReference>
<dbReference type="Gene3D" id="1.10.287.560">
    <property type="entry name" value="Histidine kinase CheA-like, homodimeric domain"/>
    <property type="match status" value="1"/>
</dbReference>
<dbReference type="PRINTS" id="PR00344">
    <property type="entry name" value="BCTRLSENSOR"/>
</dbReference>
<dbReference type="InterPro" id="IPR005467">
    <property type="entry name" value="His_kinase_dom"/>
</dbReference>
<dbReference type="PROSITE" id="PS50894">
    <property type="entry name" value="HPT"/>
    <property type="match status" value="1"/>
</dbReference>
<comment type="caution">
    <text evidence="16">The sequence shown here is derived from an EMBL/GenBank/DDBJ whole genome shotgun (WGS) entry which is preliminary data.</text>
</comment>
<feature type="compositionally biased region" description="Basic and acidic residues" evidence="12">
    <location>
        <begin position="300"/>
        <end position="312"/>
    </location>
</feature>
<dbReference type="SUPFAM" id="SSF50341">
    <property type="entry name" value="CheW-like"/>
    <property type="match status" value="1"/>
</dbReference>
<evidence type="ECO:0000313" key="16">
    <source>
        <dbReference type="EMBL" id="PTQ52650.1"/>
    </source>
</evidence>
<evidence type="ECO:0000256" key="7">
    <source>
        <dbReference type="ARBA" id="ARBA00022741"/>
    </source>
</evidence>
<evidence type="ECO:0000256" key="8">
    <source>
        <dbReference type="ARBA" id="ARBA00022777"/>
    </source>
</evidence>
<evidence type="ECO:0000256" key="5">
    <source>
        <dbReference type="ARBA" id="ARBA00022553"/>
    </source>
</evidence>
<dbReference type="InterPro" id="IPR003594">
    <property type="entry name" value="HATPase_dom"/>
</dbReference>
<evidence type="ECO:0000259" key="13">
    <source>
        <dbReference type="PROSITE" id="PS50109"/>
    </source>
</evidence>
<keyword evidence="9" id="KW-0067">ATP-binding</keyword>
<dbReference type="InterPro" id="IPR002545">
    <property type="entry name" value="CheW-lke_dom"/>
</dbReference>
<keyword evidence="10" id="KW-0902">Two-component regulatory system</keyword>
<keyword evidence="8 16" id="KW-0418">Kinase</keyword>
<evidence type="ECO:0000256" key="6">
    <source>
        <dbReference type="ARBA" id="ARBA00022679"/>
    </source>
</evidence>
<feature type="region of interest" description="Disordered" evidence="12">
    <location>
        <begin position="130"/>
        <end position="153"/>
    </location>
</feature>
<feature type="domain" description="CheW-like" evidence="14">
    <location>
        <begin position="569"/>
        <end position="705"/>
    </location>
</feature>
<evidence type="ECO:0000313" key="17">
    <source>
        <dbReference type="Proteomes" id="UP000244016"/>
    </source>
</evidence>
<evidence type="ECO:0000256" key="1">
    <source>
        <dbReference type="ARBA" id="ARBA00000085"/>
    </source>
</evidence>
<dbReference type="PANTHER" id="PTHR43395">
    <property type="entry name" value="SENSOR HISTIDINE KINASE CHEA"/>
    <property type="match status" value="1"/>
</dbReference>
<proteinExistence type="predicted"/>
<dbReference type="AlphaFoldDB" id="A0A2T5G8Z8"/>
<dbReference type="EMBL" id="PEBW01000002">
    <property type="protein sequence ID" value="PTQ52650.1"/>
    <property type="molecule type" value="Genomic_DNA"/>
</dbReference>
<evidence type="ECO:0000256" key="2">
    <source>
        <dbReference type="ARBA" id="ARBA00012438"/>
    </source>
</evidence>
<dbReference type="InterPro" id="IPR036641">
    <property type="entry name" value="HPT_dom_sf"/>
</dbReference>
<keyword evidence="5 11" id="KW-0597">Phosphoprotein</keyword>
<dbReference type="SUPFAM" id="SSF47384">
    <property type="entry name" value="Homodimeric domain of signal transducing histidine kinase"/>
    <property type="match status" value="1"/>
</dbReference>
<dbReference type="Proteomes" id="UP000244016">
    <property type="component" value="Unassembled WGS sequence"/>
</dbReference>
<keyword evidence="4" id="KW-0145">Chemotaxis</keyword>
<dbReference type="SMART" id="SM00387">
    <property type="entry name" value="HATPase_c"/>
    <property type="match status" value="1"/>
</dbReference>
<dbReference type="InterPro" id="IPR004105">
    <property type="entry name" value="CheA-like_dim"/>
</dbReference>
<dbReference type="SUPFAM" id="SSF55874">
    <property type="entry name" value="ATPase domain of HSP90 chaperone/DNA topoisomerase II/histidine kinase"/>
    <property type="match status" value="1"/>
</dbReference>
<dbReference type="SUPFAM" id="SSF47226">
    <property type="entry name" value="Histidine-containing phosphotransfer domain, HPT domain"/>
    <property type="match status" value="1"/>
</dbReference>
<dbReference type="InterPro" id="IPR036061">
    <property type="entry name" value="CheW-like_dom_sf"/>
</dbReference>
<dbReference type="SMART" id="SM01231">
    <property type="entry name" value="H-kinase_dim"/>
    <property type="match status" value="1"/>
</dbReference>
<dbReference type="GO" id="GO:0006935">
    <property type="term" value="P:chemotaxis"/>
    <property type="evidence" value="ECO:0007669"/>
    <property type="project" value="UniProtKB-KW"/>
</dbReference>
<accession>A0A2T5G8Z8</accession>
<keyword evidence="7" id="KW-0547">Nucleotide-binding</keyword>
<name>A0A2T5G8Z8_9BACL</name>
<gene>
    <name evidence="16" type="ORF">BLITH_0829</name>
</gene>
<keyword evidence="6" id="KW-0808">Transferase</keyword>
<organism evidence="16 17">
    <name type="scientific">Brockia lithotrophica</name>
    <dbReference type="NCBI Taxonomy" id="933949"/>
    <lineage>
        <taxon>Bacteria</taxon>
        <taxon>Bacillati</taxon>
        <taxon>Bacillota</taxon>
        <taxon>Bacilli</taxon>
        <taxon>Bacillales</taxon>
        <taxon>Bacillales Family X. Incertae Sedis</taxon>
        <taxon>Brockia</taxon>
    </lineage>
</organism>
<feature type="region of interest" description="Disordered" evidence="12">
    <location>
        <begin position="256"/>
        <end position="312"/>
    </location>
</feature>
<feature type="compositionally biased region" description="Low complexity" evidence="12">
    <location>
        <begin position="266"/>
        <end position="277"/>
    </location>
</feature>
<evidence type="ECO:0000256" key="11">
    <source>
        <dbReference type="PROSITE-ProRule" id="PRU00110"/>
    </source>
</evidence>
<dbReference type="Pfam" id="PF02895">
    <property type="entry name" value="H-kinase_dim"/>
    <property type="match status" value="1"/>
</dbReference>
<dbReference type="PANTHER" id="PTHR43395:SF1">
    <property type="entry name" value="CHEMOTAXIS PROTEIN CHEA"/>
    <property type="match status" value="1"/>
</dbReference>
<dbReference type="Pfam" id="PF01584">
    <property type="entry name" value="CheW"/>
    <property type="match status" value="1"/>
</dbReference>
<dbReference type="GO" id="GO:0005524">
    <property type="term" value="F:ATP binding"/>
    <property type="evidence" value="ECO:0007669"/>
    <property type="project" value="UniProtKB-KW"/>
</dbReference>
<evidence type="ECO:0000259" key="14">
    <source>
        <dbReference type="PROSITE" id="PS50851"/>
    </source>
</evidence>
<protein>
    <recommendedName>
        <fullName evidence="3">Chemotaxis protein CheA</fullName>
        <ecNumber evidence="2">2.7.13.3</ecNumber>
    </recommendedName>
</protein>
<dbReference type="InterPro" id="IPR035891">
    <property type="entry name" value="CheY-binding_CheA"/>
</dbReference>
<reference evidence="16 17" key="1">
    <citation type="submission" date="2017-08" db="EMBL/GenBank/DDBJ databases">
        <title>Burning lignite coal seam in the remote Altai Mountains harbors a hydrogen-driven thermophilic microbial community.</title>
        <authorList>
            <person name="Kadnikov V.V."/>
            <person name="Mardanov A.V."/>
            <person name="Ivasenko D."/>
            <person name="Beletsky A.V."/>
            <person name="Karnachuk O.V."/>
            <person name="Ravin N.V."/>
        </authorList>
    </citation>
    <scope>NUCLEOTIDE SEQUENCE [LARGE SCALE GENOMIC DNA]</scope>
    <source>
        <strain evidence="16">AL31</strain>
    </source>
</reference>
<dbReference type="EC" id="2.7.13.3" evidence="2"/>
<dbReference type="CDD" id="cd00088">
    <property type="entry name" value="HPT"/>
    <property type="match status" value="1"/>
</dbReference>
<sequence length="705" mass="77426">MDDFDLSQYLALFLEESRENLDTLNGELLRLEREPENREVVANLFRAAHTLKGMAATMGFEAIAALTHELEDVLDLVRVGRRTVDPALVDVLFRAVDTLGAMLDAVAREGRDDVPHADVLHLLRRLREGGEPPAASPLSPEGGSSEPTYPEVSPTSFPPYVQVVVREALRKGYGVYRLDVELVPDALLKAARAFLVYRTAEEYGEVLYTDPPVEDIEEERMGTGFSLLVATSASPEELRRSVANVSEVASVTLSRVAAAERDAEPAAEGDPPAREGGSPSKAGGTGPIPPEGGDTPRGSSPERKAREASAEGRDKLAQRRILRVDAERLDKLMNLFSELVIDRGRLELLARESGHVELQEVVEHMYRVMGELQMLILGIRMVPLEQVFHRFPRMVRDLARELGKEVEFVTRGEETELDRTVIDEIGDPLVHLLRNAVDHGIETPEERRAAGKPPVGRIELVAYPSGSHVYIEVQDDGRGISRERVLRKAVERGLVRPEEAEALDDEAAHQFLFYPGFTTKDDVSDVSGRGVGLDAVKNKIESLGGSVSVFSREGRGTLFRIQLPLTLSILTTMLVGVEGETYAIPVGAIVESLRVRPEEVRTVGGQPVVLVRDRLVPLVDLAAHFGLRSSESPHTPKEDGERLVVVIRRGERFAGLVVDRFYGQQEVVLKPLGSYLAHIPTFSGATILGDGQIALILEPAAFFAH</sequence>
<dbReference type="InterPro" id="IPR051315">
    <property type="entry name" value="Bact_Chemotaxis_CheA"/>
</dbReference>
<evidence type="ECO:0000256" key="3">
    <source>
        <dbReference type="ARBA" id="ARBA00021495"/>
    </source>
</evidence>
<feature type="modified residue" description="Phosphohistidine" evidence="11">
    <location>
        <position position="49"/>
    </location>
</feature>
<evidence type="ECO:0000256" key="9">
    <source>
        <dbReference type="ARBA" id="ARBA00022840"/>
    </source>
</evidence>
<evidence type="ECO:0000256" key="10">
    <source>
        <dbReference type="ARBA" id="ARBA00023012"/>
    </source>
</evidence>
<dbReference type="InterPro" id="IPR037052">
    <property type="entry name" value="CheA-like_P2_sf"/>
</dbReference>
<dbReference type="Pfam" id="PF07194">
    <property type="entry name" value="P2"/>
    <property type="match status" value="1"/>
</dbReference>
<dbReference type="CDD" id="cd16916">
    <property type="entry name" value="HATPase_CheA-like"/>
    <property type="match status" value="1"/>
</dbReference>
<dbReference type="InterPro" id="IPR010808">
    <property type="entry name" value="CheA_P2-bd"/>
</dbReference>